<dbReference type="GO" id="GO:0070573">
    <property type="term" value="F:metallodipeptidase activity"/>
    <property type="evidence" value="ECO:0007669"/>
    <property type="project" value="TreeGrafter"/>
</dbReference>
<keyword evidence="9" id="KW-0170">Cobalt</keyword>
<evidence type="ECO:0000256" key="4">
    <source>
        <dbReference type="ARBA" id="ARBA00022723"/>
    </source>
</evidence>
<comment type="similarity">
    <text evidence="13">Belongs to the peptidase M20C family.</text>
</comment>
<dbReference type="EMBL" id="PRLP01000032">
    <property type="protein sequence ID" value="PPC77519.1"/>
    <property type="molecule type" value="Genomic_DNA"/>
</dbReference>
<evidence type="ECO:0000256" key="5">
    <source>
        <dbReference type="ARBA" id="ARBA00022801"/>
    </source>
</evidence>
<dbReference type="PANTHER" id="PTHR43501">
    <property type="entry name" value="CYTOSOL NON-SPECIFIC DIPEPTIDASE"/>
    <property type="match status" value="1"/>
</dbReference>
<evidence type="ECO:0000313" key="21">
    <source>
        <dbReference type="Proteomes" id="UP000238196"/>
    </source>
</evidence>
<feature type="domain" description="Peptidase M20 dimerisation" evidence="19">
    <location>
        <begin position="209"/>
        <end position="291"/>
    </location>
</feature>
<organism evidence="20 21">
    <name type="scientific">Proteobacteria bacterium 228</name>
    <dbReference type="NCBI Taxonomy" id="2083153"/>
    <lineage>
        <taxon>Bacteria</taxon>
        <taxon>Pseudomonadati</taxon>
        <taxon>Pseudomonadota</taxon>
    </lineage>
</organism>
<dbReference type="FunFam" id="3.40.630.10:FF:000018">
    <property type="entry name" value="Aminoacyl-histidine dipeptidase PepD"/>
    <property type="match status" value="1"/>
</dbReference>
<dbReference type="Proteomes" id="UP000238196">
    <property type="component" value="Unassembled WGS sequence"/>
</dbReference>
<keyword evidence="5" id="KW-0378">Hydrolase</keyword>
<dbReference type="PRINTS" id="PR00934">
    <property type="entry name" value="XHISDIPTASE"/>
</dbReference>
<evidence type="ECO:0000256" key="8">
    <source>
        <dbReference type="ARBA" id="ARBA00023049"/>
    </source>
</evidence>
<comment type="cofactor">
    <cofactor evidence="2">
        <name>Zn(2+)</name>
        <dbReference type="ChEBI" id="CHEBI:29105"/>
    </cofactor>
</comment>
<evidence type="ECO:0000256" key="16">
    <source>
        <dbReference type="ARBA" id="ARBA00076004"/>
    </source>
</evidence>
<keyword evidence="7" id="KW-0224">Dipeptidase</keyword>
<keyword evidence="3" id="KW-0645">Protease</keyword>
<comment type="cofactor">
    <cofactor evidence="1">
        <name>Co(2+)</name>
        <dbReference type="ChEBI" id="CHEBI:48828"/>
    </cofactor>
</comment>
<dbReference type="SUPFAM" id="SSF53187">
    <property type="entry name" value="Zn-dependent exopeptidases"/>
    <property type="match status" value="1"/>
</dbReference>
<evidence type="ECO:0000256" key="18">
    <source>
        <dbReference type="ARBA" id="ARBA00078074"/>
    </source>
</evidence>
<evidence type="ECO:0000256" key="10">
    <source>
        <dbReference type="ARBA" id="ARBA00036421"/>
    </source>
</evidence>
<evidence type="ECO:0000256" key="14">
    <source>
        <dbReference type="ARBA" id="ARBA00071271"/>
    </source>
</evidence>
<keyword evidence="8" id="KW-0482">Metalloprotease</keyword>
<proteinExistence type="inferred from homology"/>
<dbReference type="GO" id="GO:0046872">
    <property type="term" value="F:metal ion binding"/>
    <property type="evidence" value="ECO:0007669"/>
    <property type="project" value="UniProtKB-KW"/>
</dbReference>
<dbReference type="GO" id="GO:0005829">
    <property type="term" value="C:cytosol"/>
    <property type="evidence" value="ECO:0007669"/>
    <property type="project" value="TreeGrafter"/>
</dbReference>
<dbReference type="OrthoDB" id="9773892at2"/>
<evidence type="ECO:0000256" key="6">
    <source>
        <dbReference type="ARBA" id="ARBA00022833"/>
    </source>
</evidence>
<evidence type="ECO:0000256" key="9">
    <source>
        <dbReference type="ARBA" id="ARBA00023285"/>
    </source>
</evidence>
<evidence type="ECO:0000256" key="1">
    <source>
        <dbReference type="ARBA" id="ARBA00001941"/>
    </source>
</evidence>
<gene>
    <name evidence="20" type="ORF">C4K68_09975</name>
</gene>
<evidence type="ECO:0000256" key="15">
    <source>
        <dbReference type="ARBA" id="ARBA00075285"/>
    </source>
</evidence>
<evidence type="ECO:0000313" key="20">
    <source>
        <dbReference type="EMBL" id="PPC77519.1"/>
    </source>
</evidence>
<dbReference type="AlphaFoldDB" id="A0A2S5KSL7"/>
<sequence>MITMLSQLTPTLLWAHFQTLCNTPRPSGHEATIRSKLIDWAERRQLQWLTDDAGNLLIRKPASAGMENRQSVVLQGHLDIVAQQNEGTGHDFTRDPIRTRIIDGWVHATGTTLGADNGMGVAAALAVLESDEIAHGPIEALFTIEEESSMRGALELQPGWLQSQLMLNLDSEDRGEVYVGCAGGMDVNVQGQFEQSPLPADWQVFQIDIKGLRGGHSGLDIDKGRGNANRLLVRLLIELGKDSALRLVSFSGGTLRNALPREAHAIIALPAAGTALLTQLISQLNALYRAELMGVDEGVVISQRTTSASQALTSDASSTLLNALNAAPHGVERMSPHFHNVVETSNNLGVVRLQDGQFECCLLVRSLRDQSTQVLADRISSLFTLAGCQVQGENAYPGWTPNPNSQLLNLFQDVHQQVFSKPAEVKVIHAGLECGIIGATYPQMDMVSFGPIIRGAHSPDERVNIESVADYWKLLVALLEAVPARV</sequence>
<evidence type="ECO:0000256" key="17">
    <source>
        <dbReference type="ARBA" id="ARBA00077688"/>
    </source>
</evidence>
<evidence type="ECO:0000259" key="19">
    <source>
        <dbReference type="Pfam" id="PF07687"/>
    </source>
</evidence>
<protein>
    <recommendedName>
        <fullName evidence="14">Cytosol non-specific dipeptidase</fullName>
        <ecNumber evidence="11">3.4.13.18</ecNumber>
    </recommendedName>
    <alternativeName>
        <fullName evidence="17">Aminoacyl-histidine dipeptidase</fullName>
    </alternativeName>
    <alternativeName>
        <fullName evidence="16">Beta-alanyl-histidine dipeptidase</fullName>
    </alternativeName>
    <alternativeName>
        <fullName evidence="15">Carnosinase</fullName>
    </alternativeName>
    <alternativeName>
        <fullName evidence="12">Peptidase D</fullName>
    </alternativeName>
    <alternativeName>
        <fullName evidence="18">Xaa-His dipeptidase</fullName>
    </alternativeName>
</protein>
<comment type="catalytic activity">
    <reaction evidence="10">
        <text>Hydrolysis of dipeptides, preferentially hydrophobic dipeptides including prolyl amino acids.</text>
        <dbReference type="EC" id="3.4.13.18"/>
    </reaction>
</comment>
<dbReference type="FunFam" id="3.40.630.10:FF:000015">
    <property type="entry name" value="Aminoacyl-histidine dipeptidase PepD"/>
    <property type="match status" value="1"/>
</dbReference>
<dbReference type="PIRSF" id="PIRSF016599">
    <property type="entry name" value="Xaa-His_dipept"/>
    <property type="match status" value="1"/>
</dbReference>
<evidence type="ECO:0000256" key="3">
    <source>
        <dbReference type="ARBA" id="ARBA00022670"/>
    </source>
</evidence>
<dbReference type="PANTHER" id="PTHR43501:SF1">
    <property type="entry name" value="CYTOSOL NON-SPECIFIC DIPEPTIDASE"/>
    <property type="match status" value="1"/>
</dbReference>
<comment type="caution">
    <text evidence="20">The sequence shown here is derived from an EMBL/GenBank/DDBJ whole genome shotgun (WGS) entry which is preliminary data.</text>
</comment>
<evidence type="ECO:0000256" key="11">
    <source>
        <dbReference type="ARBA" id="ARBA00038976"/>
    </source>
</evidence>
<keyword evidence="6" id="KW-0862">Zinc</keyword>
<keyword evidence="4" id="KW-0479">Metal-binding</keyword>
<evidence type="ECO:0000256" key="2">
    <source>
        <dbReference type="ARBA" id="ARBA00001947"/>
    </source>
</evidence>
<evidence type="ECO:0000256" key="13">
    <source>
        <dbReference type="ARBA" id="ARBA00061423"/>
    </source>
</evidence>
<evidence type="ECO:0000256" key="7">
    <source>
        <dbReference type="ARBA" id="ARBA00022997"/>
    </source>
</evidence>
<name>A0A2S5KSL7_9PROT</name>
<dbReference type="EC" id="3.4.13.18" evidence="11"/>
<dbReference type="Pfam" id="PF01546">
    <property type="entry name" value="Peptidase_M20"/>
    <property type="match status" value="1"/>
</dbReference>
<dbReference type="Gene3D" id="3.40.630.10">
    <property type="entry name" value="Zn peptidases"/>
    <property type="match status" value="2"/>
</dbReference>
<reference evidence="20 21" key="1">
    <citation type="submission" date="2018-02" db="EMBL/GenBank/DDBJ databases">
        <title>novel marine gammaproteobacteria from coastal saline agro ecosystem.</title>
        <authorList>
            <person name="Krishnan R."/>
            <person name="Ramesh Kumar N."/>
        </authorList>
    </citation>
    <scope>NUCLEOTIDE SEQUENCE [LARGE SCALE GENOMIC DNA]</scope>
    <source>
        <strain evidence="20 21">228</strain>
    </source>
</reference>
<evidence type="ECO:0000256" key="12">
    <source>
        <dbReference type="ARBA" id="ARBA00044252"/>
    </source>
</evidence>
<dbReference type="Pfam" id="PF07687">
    <property type="entry name" value="M20_dimer"/>
    <property type="match status" value="1"/>
</dbReference>
<dbReference type="InterPro" id="IPR001160">
    <property type="entry name" value="Peptidase_M20C"/>
</dbReference>
<dbReference type="GO" id="GO:0006508">
    <property type="term" value="P:proteolysis"/>
    <property type="evidence" value="ECO:0007669"/>
    <property type="project" value="UniProtKB-KW"/>
</dbReference>
<dbReference type="CDD" id="cd03890">
    <property type="entry name" value="M20_pepD"/>
    <property type="match status" value="1"/>
</dbReference>
<dbReference type="InterPro" id="IPR011650">
    <property type="entry name" value="Peptidase_M20_dimer"/>
</dbReference>
<dbReference type="InterPro" id="IPR002933">
    <property type="entry name" value="Peptidase_M20"/>
</dbReference>
<dbReference type="NCBIfam" id="TIGR01893">
    <property type="entry name" value="aa-his-dipept"/>
    <property type="match status" value="1"/>
</dbReference>
<accession>A0A2S5KSL7</accession>